<evidence type="ECO:0000259" key="6">
    <source>
        <dbReference type="Pfam" id="PF00590"/>
    </source>
</evidence>
<proteinExistence type="predicted"/>
<dbReference type="Gene3D" id="3.40.50.11220">
    <property type="match status" value="1"/>
</dbReference>
<name>A0A0N0GHM8_PSESX</name>
<evidence type="ECO:0000256" key="3">
    <source>
        <dbReference type="ARBA" id="ARBA00022603"/>
    </source>
</evidence>
<evidence type="ECO:0000313" key="8">
    <source>
        <dbReference type="EMBL" id="KPC35520.1"/>
    </source>
</evidence>
<dbReference type="InterPro" id="IPR014776">
    <property type="entry name" value="4pyrrole_Mease_sub2"/>
</dbReference>
<comment type="caution">
    <text evidence="8">The sequence shown here is derived from an EMBL/GenBank/DDBJ whole genome shotgun (WGS) entry which is preliminary data.</text>
</comment>
<dbReference type="AlphaFoldDB" id="A0A0N0GHM8"/>
<sequence length="567" mass="60389">MTFDTPAIVILGNGSLATARRIQQLFPGAQIHGLAERVSGADCTYREFGATLRHLYQQDTPIIALCAAGIVIRTLAPLLLEKGAEPPVLAVAEDGSAVVPLLGGLGGVNVMARSIATGLGVAPAITTSGELRFGTCLLNPPSGYVLDDLEHGKRFVSDLLSGEHVRIEGTAPWLVGAQLPEDPQAEWAIHVGCTVREPSANELLIYPRSVLVAVSEITEETAARVRSALHDSRIAEQSLACLLASEEQMANAYLHQAAAQLGVPVRFVKVGSASDMAASAVPQPLTSVTIGNQMTIAVAEQPLDAEQIGRGRGRVAVVGLGPGAADLMVPAVKAELARAHDVLGYETYVRMAGPFRADQVLHSSDNREEMLRARHAFELAAQGRSAVVVSSGDPGVFAMASAVLEALHESDNPLWHAVELEILPGVSASLATAAQAGAPLGHDFCVLSLSDNLKPWEIIEKRLDLACQADLALAFYNPISRSRPWQLGRALEIVRQHRLPETPVTLGRDVGRPGQTLRVITLGELTPEQVDMRTMVLIGSSLTCTFPRNSGGHWVYTPRWYGQKPTA</sequence>
<reference evidence="8 9" key="2">
    <citation type="submission" date="2015-10" db="EMBL/GenBank/DDBJ databases">
        <title>Comparative genomics and high-throughput reverse genetic screens identify a new phytobacterial MAMP and an Arabidopsis receptor required for immune elicitation.</title>
        <authorList>
            <person name="Mott G.A."/>
            <person name="Thakur S."/>
            <person name="Wang P.W."/>
            <person name="Desveaux D."/>
            <person name="Guttman D.S."/>
        </authorList>
    </citation>
    <scope>NUCLEOTIDE SEQUENCE [LARGE SCALE GENOMIC DNA]</scope>
    <source>
        <strain evidence="8 9">0788_9</strain>
    </source>
</reference>
<evidence type="ECO:0000256" key="2">
    <source>
        <dbReference type="ARBA" id="ARBA00022573"/>
    </source>
</evidence>
<keyword evidence="3 8" id="KW-0489">Methyltransferase</keyword>
<evidence type="ECO:0000256" key="5">
    <source>
        <dbReference type="ARBA" id="ARBA00022691"/>
    </source>
</evidence>
<dbReference type="InterPro" id="IPR038029">
    <property type="entry name" value="GbiG_N_sf"/>
</dbReference>
<evidence type="ECO:0000256" key="1">
    <source>
        <dbReference type="ARBA" id="ARBA00004953"/>
    </source>
</evidence>
<dbReference type="InterPro" id="IPR000878">
    <property type="entry name" value="4pyrrol_Mease"/>
</dbReference>
<feature type="domain" description="Cobalamin synthesis G N-terminal" evidence="7">
    <location>
        <begin position="51"/>
        <end position="129"/>
    </location>
</feature>
<dbReference type="InterPro" id="IPR051810">
    <property type="entry name" value="Precorrin_MeTrfase"/>
</dbReference>
<dbReference type="CDD" id="cd11646">
    <property type="entry name" value="Precorrin_3B_C17_MT"/>
    <property type="match status" value="1"/>
</dbReference>
<evidence type="ECO:0000256" key="4">
    <source>
        <dbReference type="ARBA" id="ARBA00022679"/>
    </source>
</evidence>
<dbReference type="Gene3D" id="3.30.950.10">
    <property type="entry name" value="Methyltransferase, Cobalt-precorrin-4 Transmethylase, Domain 2"/>
    <property type="match status" value="1"/>
</dbReference>
<organism evidence="8 9">
    <name type="scientific">Pseudomonas syringae pv. cilantro</name>
    <dbReference type="NCBI Taxonomy" id="81035"/>
    <lineage>
        <taxon>Bacteria</taxon>
        <taxon>Pseudomonadati</taxon>
        <taxon>Pseudomonadota</taxon>
        <taxon>Gammaproteobacteria</taxon>
        <taxon>Pseudomonadales</taxon>
        <taxon>Pseudomonadaceae</taxon>
        <taxon>Pseudomonas</taxon>
        <taxon>Pseudomonas syringae</taxon>
    </lineage>
</organism>
<keyword evidence="2" id="KW-0169">Cobalamin biosynthesis</keyword>
<feature type="domain" description="Tetrapyrrole methylase" evidence="6">
    <location>
        <begin position="315"/>
        <end position="525"/>
    </location>
</feature>
<dbReference type="PANTHER" id="PTHR47036:SF1">
    <property type="entry name" value="COBALT-FACTOR III C(17)-METHYLTRANSFERASE-RELATED"/>
    <property type="match status" value="1"/>
</dbReference>
<dbReference type="UniPathway" id="UPA00148"/>
<dbReference type="EMBL" id="LGLN01000013">
    <property type="protein sequence ID" value="KPC35520.1"/>
    <property type="molecule type" value="Genomic_DNA"/>
</dbReference>
<dbReference type="PATRIC" id="fig|81035.3.peg.4188"/>
<keyword evidence="5" id="KW-0949">S-adenosyl-L-methionine</keyword>
<dbReference type="RefSeq" id="WP_054084422.1">
    <property type="nucleotide sequence ID" value="NZ_LGLN01000013.1"/>
</dbReference>
<evidence type="ECO:0000259" key="7">
    <source>
        <dbReference type="Pfam" id="PF11760"/>
    </source>
</evidence>
<dbReference type="PANTHER" id="PTHR47036">
    <property type="entry name" value="COBALT-FACTOR III C(17)-METHYLTRANSFERASE-RELATED"/>
    <property type="match status" value="1"/>
</dbReference>
<evidence type="ECO:0000313" key="9">
    <source>
        <dbReference type="Proteomes" id="UP000037891"/>
    </source>
</evidence>
<protein>
    <submittedName>
        <fullName evidence="8">CbiG protein/precorrin-3B C17-methyltransferase</fullName>
    </submittedName>
</protein>
<accession>A0A0N0GHM8</accession>
<dbReference type="InterPro" id="IPR021744">
    <property type="entry name" value="CbiG_N"/>
</dbReference>
<dbReference type="GO" id="GO:0032259">
    <property type="term" value="P:methylation"/>
    <property type="evidence" value="ECO:0007669"/>
    <property type="project" value="UniProtKB-KW"/>
</dbReference>
<dbReference type="Proteomes" id="UP000037891">
    <property type="component" value="Unassembled WGS sequence"/>
</dbReference>
<reference evidence="8 9" key="1">
    <citation type="submission" date="2015-07" db="EMBL/GenBank/DDBJ databases">
        <authorList>
            <person name="Noorani M."/>
        </authorList>
    </citation>
    <scope>NUCLEOTIDE SEQUENCE [LARGE SCALE GENOMIC DNA]</scope>
    <source>
        <strain evidence="8 9">0788_9</strain>
    </source>
</reference>
<dbReference type="Pfam" id="PF00590">
    <property type="entry name" value="TP_methylase"/>
    <property type="match status" value="1"/>
</dbReference>
<dbReference type="SUPFAM" id="SSF53790">
    <property type="entry name" value="Tetrapyrrole methylase"/>
    <property type="match status" value="1"/>
</dbReference>
<dbReference type="Gene3D" id="3.40.1010.10">
    <property type="entry name" value="Cobalt-precorrin-4 Transmethylase, Domain 1"/>
    <property type="match status" value="1"/>
</dbReference>
<dbReference type="GO" id="GO:0008168">
    <property type="term" value="F:methyltransferase activity"/>
    <property type="evidence" value="ECO:0007669"/>
    <property type="project" value="UniProtKB-KW"/>
</dbReference>
<dbReference type="SUPFAM" id="SSF159672">
    <property type="entry name" value="CbiG N-terminal domain-like"/>
    <property type="match status" value="1"/>
</dbReference>
<keyword evidence="4 8" id="KW-0808">Transferase</keyword>
<gene>
    <name evidence="8" type="ORF">ABJ99_3930</name>
</gene>
<dbReference type="NCBIfam" id="TIGR01466">
    <property type="entry name" value="cobJ_cbiH"/>
    <property type="match status" value="1"/>
</dbReference>
<dbReference type="InterPro" id="IPR035996">
    <property type="entry name" value="4pyrrol_Methylase_sf"/>
</dbReference>
<dbReference type="InterPro" id="IPR014777">
    <property type="entry name" value="4pyrrole_Mease_sub1"/>
</dbReference>
<dbReference type="Pfam" id="PF11760">
    <property type="entry name" value="CbiG_N"/>
    <property type="match status" value="1"/>
</dbReference>
<comment type="pathway">
    <text evidence="1">Cofactor biosynthesis; adenosylcobalamin biosynthesis.</text>
</comment>
<dbReference type="InterPro" id="IPR006363">
    <property type="entry name" value="Cbl_synth_CobJ/CibH_dom"/>
</dbReference>
<dbReference type="GO" id="GO:0009236">
    <property type="term" value="P:cobalamin biosynthetic process"/>
    <property type="evidence" value="ECO:0007669"/>
    <property type="project" value="UniProtKB-UniPathway"/>
</dbReference>